<proteinExistence type="inferred from homology"/>
<sequence length="230" mass="25612">MKLTWLGHSGFRLETGDLVILIDPWLSGNPMLPDNQHEAAVHGATHILLTHAHFDHMSDTLRLARENGIPVIGQFDLMNLWSETEKIETIGFNKGGTITLDGIRISMVTAQHSSTIQDETGLRPAGSEVGYMIAAEGQTIYVSGDTDIMADMEWFADYYKPDIGILCAGGHFTMDMDKVAYIARRWFNFRTIIPCHYRTFPVLEQSAAELVKSLPGIAVIEPDVMRPIPL</sequence>
<dbReference type="InterPro" id="IPR050114">
    <property type="entry name" value="UPF0173_UPF0282_UlaG_hydrolase"/>
</dbReference>
<dbReference type="InterPro" id="IPR022877">
    <property type="entry name" value="UPF0173"/>
</dbReference>
<comment type="similarity">
    <text evidence="2">Belongs to the UPF0173 family.</text>
</comment>
<accession>A0A1R3WK34</accession>
<dbReference type="EMBL" id="FTPS01000001">
    <property type="protein sequence ID" value="SIT78531.1"/>
    <property type="molecule type" value="Genomic_DNA"/>
</dbReference>
<dbReference type="Proteomes" id="UP000192455">
    <property type="component" value="Unassembled WGS sequence"/>
</dbReference>
<name>A0A1R3WK34_9RHOB</name>
<dbReference type="SMART" id="SM00849">
    <property type="entry name" value="Lactamase_B"/>
    <property type="match status" value="1"/>
</dbReference>
<dbReference type="SUPFAM" id="SSF56281">
    <property type="entry name" value="Metallo-hydrolase/oxidoreductase"/>
    <property type="match status" value="1"/>
</dbReference>
<dbReference type="InterPro" id="IPR001279">
    <property type="entry name" value="Metallo-B-lactamas"/>
</dbReference>
<dbReference type="OrthoDB" id="9789133at2"/>
<evidence type="ECO:0000313" key="4">
    <source>
        <dbReference type="EMBL" id="SIT78531.1"/>
    </source>
</evidence>
<dbReference type="InterPro" id="IPR036866">
    <property type="entry name" value="RibonucZ/Hydroxyglut_hydro"/>
</dbReference>
<keyword evidence="5" id="KW-1185">Reference proteome</keyword>
<dbReference type="PANTHER" id="PTHR43546">
    <property type="entry name" value="UPF0173 METAL-DEPENDENT HYDROLASE MJ1163-RELATED"/>
    <property type="match status" value="1"/>
</dbReference>
<dbReference type="NCBIfam" id="NF001911">
    <property type="entry name" value="PRK00685.1"/>
    <property type="match status" value="1"/>
</dbReference>
<feature type="domain" description="Metallo-beta-lactamase" evidence="3">
    <location>
        <begin position="7"/>
        <end position="196"/>
    </location>
</feature>
<dbReference type="RefSeq" id="WP_076648152.1">
    <property type="nucleotide sequence ID" value="NZ_FTPS01000001.1"/>
</dbReference>
<gene>
    <name evidence="4" type="ORF">SAMN05421849_0976</name>
</gene>
<protein>
    <recommendedName>
        <fullName evidence="2">UPF0173 metal-dependent hydrolase SAMN05421849_0976</fullName>
    </recommendedName>
</protein>
<evidence type="ECO:0000256" key="1">
    <source>
        <dbReference type="ARBA" id="ARBA00022801"/>
    </source>
</evidence>
<dbReference type="AlphaFoldDB" id="A0A1R3WK34"/>
<evidence type="ECO:0000313" key="5">
    <source>
        <dbReference type="Proteomes" id="UP000192455"/>
    </source>
</evidence>
<dbReference type="HAMAP" id="MF_00457">
    <property type="entry name" value="UPF0173"/>
    <property type="match status" value="1"/>
</dbReference>
<evidence type="ECO:0000256" key="2">
    <source>
        <dbReference type="HAMAP-Rule" id="MF_00457"/>
    </source>
</evidence>
<evidence type="ECO:0000259" key="3">
    <source>
        <dbReference type="SMART" id="SM00849"/>
    </source>
</evidence>
<keyword evidence="1 2" id="KW-0378">Hydrolase</keyword>
<dbReference type="STRING" id="515897.SAMN05421849_0976"/>
<dbReference type="Gene3D" id="3.60.15.10">
    <property type="entry name" value="Ribonuclease Z/Hydroxyacylglutathione hydrolase-like"/>
    <property type="match status" value="1"/>
</dbReference>
<reference evidence="4 5" key="1">
    <citation type="submission" date="2017-01" db="EMBL/GenBank/DDBJ databases">
        <authorList>
            <person name="Mah S.A."/>
            <person name="Swanson W.J."/>
            <person name="Moy G.W."/>
            <person name="Vacquier V.D."/>
        </authorList>
    </citation>
    <scope>NUCLEOTIDE SEQUENCE [LARGE SCALE GENOMIC DNA]</scope>
    <source>
        <strain evidence="4 5">DSM 21219</strain>
    </source>
</reference>
<dbReference type="Pfam" id="PF13483">
    <property type="entry name" value="Lactamase_B_3"/>
    <property type="match status" value="1"/>
</dbReference>
<organism evidence="4 5">
    <name type="scientific">Pontibaca methylaminivorans</name>
    <dbReference type="NCBI Taxonomy" id="515897"/>
    <lineage>
        <taxon>Bacteria</taxon>
        <taxon>Pseudomonadati</taxon>
        <taxon>Pseudomonadota</taxon>
        <taxon>Alphaproteobacteria</taxon>
        <taxon>Rhodobacterales</taxon>
        <taxon>Roseobacteraceae</taxon>
        <taxon>Pontibaca</taxon>
    </lineage>
</organism>
<dbReference type="PANTHER" id="PTHR43546:SF3">
    <property type="entry name" value="UPF0173 METAL-DEPENDENT HYDROLASE MJ1163"/>
    <property type="match status" value="1"/>
</dbReference>
<dbReference type="GO" id="GO:0016787">
    <property type="term" value="F:hydrolase activity"/>
    <property type="evidence" value="ECO:0007669"/>
    <property type="project" value="UniProtKB-UniRule"/>
</dbReference>